<name>A0A2H1L7S2_9MICO</name>
<dbReference type="Gene3D" id="3.30.2010.10">
    <property type="entry name" value="Metalloproteases ('zincins'), catalytic domain"/>
    <property type="match status" value="1"/>
</dbReference>
<dbReference type="InterPro" id="IPR002725">
    <property type="entry name" value="YgjP-like_metallopeptidase"/>
</dbReference>
<dbReference type="PANTHER" id="PTHR30399:SF1">
    <property type="entry name" value="UTP PYROPHOSPHATASE"/>
    <property type="match status" value="1"/>
</dbReference>
<evidence type="ECO:0000313" key="3">
    <source>
        <dbReference type="Proteomes" id="UP000234462"/>
    </source>
</evidence>
<dbReference type="CDD" id="cd07344">
    <property type="entry name" value="M48_yhfN_like"/>
    <property type="match status" value="1"/>
</dbReference>
<evidence type="ECO:0000259" key="1">
    <source>
        <dbReference type="Pfam" id="PF01863"/>
    </source>
</evidence>
<proteinExistence type="predicted"/>
<keyword evidence="3" id="KW-1185">Reference proteome</keyword>
<sequence>MSVVMATVADMDVTEVLAAIDDGTIIVRRSARRRKTISLKREGDRWLLAVPQRFQPERNVESIASLIARMERRAVRTSPGDDDLLERALDLNTRYFDDGIEPASVVWVSNQNTRFASTTSARRTIQVSSRLAAVPGWVLDAVLVHELAHLRRPDHSPAFHALTARYPHTTKADVFLEGFSYGEGSRKHSQD</sequence>
<dbReference type="Proteomes" id="UP000234462">
    <property type="component" value="Unassembled WGS sequence"/>
</dbReference>
<gene>
    <name evidence="2" type="ORF">BJEO58_02540</name>
</gene>
<feature type="domain" description="YgjP-like metallopeptidase" evidence="1">
    <location>
        <begin position="104"/>
        <end position="166"/>
    </location>
</feature>
<dbReference type="AlphaFoldDB" id="A0A2H1L7S2"/>
<dbReference type="Pfam" id="PF01863">
    <property type="entry name" value="YgjP-like"/>
    <property type="match status" value="1"/>
</dbReference>
<dbReference type="InterPro" id="IPR053136">
    <property type="entry name" value="UTP_pyrophosphatase-like"/>
</dbReference>
<dbReference type="PANTHER" id="PTHR30399">
    <property type="entry name" value="UNCHARACTERIZED PROTEIN YGJP"/>
    <property type="match status" value="1"/>
</dbReference>
<dbReference type="EMBL" id="FXZM01000014">
    <property type="protein sequence ID" value="SMY12932.1"/>
    <property type="molecule type" value="Genomic_DNA"/>
</dbReference>
<reference evidence="3" key="1">
    <citation type="submission" date="2017-03" db="EMBL/GenBank/DDBJ databases">
        <authorList>
            <person name="Monnet C."/>
        </authorList>
    </citation>
    <scope>NUCLEOTIDE SEQUENCE [LARGE SCALE GENOMIC DNA]</scope>
    <source>
        <strain evidence="3">SJ5-8</strain>
    </source>
</reference>
<accession>A0A2H1L7S2</accession>
<protein>
    <recommendedName>
        <fullName evidence="1">YgjP-like metallopeptidase domain-containing protein</fullName>
    </recommendedName>
</protein>
<organism evidence="2 3">
    <name type="scientific">Brevibacterium jeotgali</name>
    <dbReference type="NCBI Taxonomy" id="1262550"/>
    <lineage>
        <taxon>Bacteria</taxon>
        <taxon>Bacillati</taxon>
        <taxon>Actinomycetota</taxon>
        <taxon>Actinomycetes</taxon>
        <taxon>Micrococcales</taxon>
        <taxon>Brevibacteriaceae</taxon>
        <taxon>Brevibacterium</taxon>
    </lineage>
</organism>
<dbReference type="OrthoDB" id="9811177at2"/>
<evidence type="ECO:0000313" key="2">
    <source>
        <dbReference type="EMBL" id="SMY12932.1"/>
    </source>
</evidence>